<reference evidence="4 5" key="1">
    <citation type="journal article" date="2018" name="PLoS Genet.">
        <title>Population sequencing reveals clonal diversity and ancestral inbreeding in the grapevine cultivar Chardonnay.</title>
        <authorList>
            <person name="Roach M.J."/>
            <person name="Johnson D.L."/>
            <person name="Bohlmann J."/>
            <person name="van Vuuren H.J."/>
            <person name="Jones S.J."/>
            <person name="Pretorius I.S."/>
            <person name="Schmidt S.A."/>
            <person name="Borneman A.R."/>
        </authorList>
    </citation>
    <scope>NUCLEOTIDE SEQUENCE [LARGE SCALE GENOMIC DNA]</scope>
    <source>
        <strain evidence="5">cv. Chardonnay</strain>
        <tissue evidence="4">Leaf</tissue>
    </source>
</reference>
<keyword evidence="3" id="KW-1133">Transmembrane helix</keyword>
<gene>
    <name evidence="4" type="primary">GALS3</name>
    <name evidence="4" type="ORF">CK203_102645</name>
</gene>
<evidence type="ECO:0000256" key="1">
    <source>
        <dbReference type="ARBA" id="ARBA00004167"/>
    </source>
</evidence>
<keyword evidence="4" id="KW-0328">Glycosyltransferase</keyword>
<evidence type="ECO:0000256" key="2">
    <source>
        <dbReference type="ARBA" id="ARBA00022692"/>
    </source>
</evidence>
<comment type="caution">
    <text evidence="4">The sequence shown here is derived from an EMBL/GenBank/DDBJ whole genome shotgun (WGS) entry which is preliminary data.</text>
</comment>
<dbReference type="Proteomes" id="UP000288805">
    <property type="component" value="Unassembled WGS sequence"/>
</dbReference>
<evidence type="ECO:0000313" key="5">
    <source>
        <dbReference type="Proteomes" id="UP000288805"/>
    </source>
</evidence>
<keyword evidence="2" id="KW-0812">Transmembrane</keyword>
<accession>A0A438C5Y2</accession>
<evidence type="ECO:0000313" key="4">
    <source>
        <dbReference type="EMBL" id="RVW18651.1"/>
    </source>
</evidence>
<dbReference type="GO" id="GO:0016020">
    <property type="term" value="C:membrane"/>
    <property type="evidence" value="ECO:0007669"/>
    <property type="project" value="UniProtKB-SubCell"/>
</dbReference>
<dbReference type="PANTHER" id="PTHR21461">
    <property type="entry name" value="GLYCOSYLTRANSFERASE FAMILY 92 PROTEIN"/>
    <property type="match status" value="1"/>
</dbReference>
<dbReference type="GO" id="GO:0016757">
    <property type="term" value="F:glycosyltransferase activity"/>
    <property type="evidence" value="ECO:0007669"/>
    <property type="project" value="UniProtKB-KW"/>
</dbReference>
<name>A0A438C5Y2_VITVI</name>
<keyword evidence="4" id="KW-0808">Transferase</keyword>
<dbReference type="EMBL" id="QGNW01002516">
    <property type="protein sequence ID" value="RVW18651.1"/>
    <property type="molecule type" value="Genomic_DNA"/>
</dbReference>
<protein>
    <submittedName>
        <fullName evidence="4">Galactan beta-1,4-galactosyltransferase GALS3</fullName>
    </submittedName>
</protein>
<dbReference type="AlphaFoldDB" id="A0A438C5Y2"/>
<organism evidence="4 5">
    <name type="scientific">Vitis vinifera</name>
    <name type="common">Grape</name>
    <dbReference type="NCBI Taxonomy" id="29760"/>
    <lineage>
        <taxon>Eukaryota</taxon>
        <taxon>Viridiplantae</taxon>
        <taxon>Streptophyta</taxon>
        <taxon>Embryophyta</taxon>
        <taxon>Tracheophyta</taxon>
        <taxon>Spermatophyta</taxon>
        <taxon>Magnoliopsida</taxon>
        <taxon>eudicotyledons</taxon>
        <taxon>Gunneridae</taxon>
        <taxon>Pentapetalae</taxon>
        <taxon>rosids</taxon>
        <taxon>Vitales</taxon>
        <taxon>Vitaceae</taxon>
        <taxon>Viteae</taxon>
        <taxon>Vitis</taxon>
    </lineage>
</organism>
<proteinExistence type="predicted"/>
<comment type="subcellular location">
    <subcellularLocation>
        <location evidence="1">Membrane</location>
        <topology evidence="1">Single-pass membrane protein</topology>
    </subcellularLocation>
</comment>
<evidence type="ECO:0000256" key="3">
    <source>
        <dbReference type="ARBA" id="ARBA00022989"/>
    </source>
</evidence>
<keyword evidence="3" id="KW-0472">Membrane</keyword>
<sequence>MANEKERVEKKTFVGFVRNCMAELKILLTALLLLCTIATLVQFLPPRFSFSPSDLRNCLSAISSSSSSSNSSQKQQKDQILDGGIIKRAFNPYGAAAYNFVLMSAYRGGLNTFAVVGLASKPLHLFVGQNGSGGQLLLHACSTSGGGDRDLNVTDTIEALIEAPGSLNASFYTSPAEPKYDYLYCGSSLYGNLSPQRVREWIAYHVKFFGERSHFVIHDAGGVHSGVLEVLKPWMEKGYRFMAKWMFFFDVDEYIYVPPKNTIKSVLNSLSGYTQFTIEQMPISNKLCLSSDAGKAPSNGPVGCYNITVLDESAT</sequence>
<dbReference type="PANTHER" id="PTHR21461:SF12">
    <property type="entry name" value="GALACTAN BETA-1,4-GALACTOSYLTRANSFERASE GALS2"/>
    <property type="match status" value="1"/>
</dbReference>